<organism evidence="1 2">
    <name type="scientific">Polyplax serrata</name>
    <name type="common">Common mouse louse</name>
    <dbReference type="NCBI Taxonomy" id="468196"/>
    <lineage>
        <taxon>Eukaryota</taxon>
        <taxon>Metazoa</taxon>
        <taxon>Ecdysozoa</taxon>
        <taxon>Arthropoda</taxon>
        <taxon>Hexapoda</taxon>
        <taxon>Insecta</taxon>
        <taxon>Pterygota</taxon>
        <taxon>Neoptera</taxon>
        <taxon>Paraneoptera</taxon>
        <taxon>Psocodea</taxon>
        <taxon>Troctomorpha</taxon>
        <taxon>Phthiraptera</taxon>
        <taxon>Anoplura</taxon>
        <taxon>Polyplacidae</taxon>
        <taxon>Polyplax</taxon>
    </lineage>
</organism>
<sequence length="131" mass="14872">MIFSQDREGCFLLSAHLKLNKSRVFLGLPFIQPGGVKTTISITWVGETKAKGGFESCRKSAIDGRPEATNEGWQKRQRKTCRAVNESKHDVDYSQKMDGRTDSVSQRLRTKLTRSSHVRHLIQVNMLYAFA</sequence>
<dbReference type="EMBL" id="JAWJWF010000051">
    <property type="protein sequence ID" value="KAK6617635.1"/>
    <property type="molecule type" value="Genomic_DNA"/>
</dbReference>
<accession>A0ABR1AEE5</accession>
<protein>
    <submittedName>
        <fullName evidence="1">Uncharacterized protein</fullName>
    </submittedName>
</protein>
<evidence type="ECO:0000313" key="1">
    <source>
        <dbReference type="EMBL" id="KAK6617635.1"/>
    </source>
</evidence>
<reference evidence="1 2" key="1">
    <citation type="submission" date="2023-09" db="EMBL/GenBank/DDBJ databases">
        <title>Genomes of two closely related lineages of the louse Polyplax serrata with different host specificities.</title>
        <authorList>
            <person name="Martinu J."/>
            <person name="Tarabai H."/>
            <person name="Stefka J."/>
            <person name="Hypsa V."/>
        </authorList>
    </citation>
    <scope>NUCLEOTIDE SEQUENCE [LARGE SCALE GENOMIC DNA]</scope>
    <source>
        <strain evidence="1">98ZLc_SE</strain>
    </source>
</reference>
<evidence type="ECO:0000313" key="2">
    <source>
        <dbReference type="Proteomes" id="UP001359485"/>
    </source>
</evidence>
<gene>
    <name evidence="1" type="ORF">RUM44_005223</name>
</gene>
<name>A0ABR1AEE5_POLSC</name>
<dbReference type="Proteomes" id="UP001359485">
    <property type="component" value="Unassembled WGS sequence"/>
</dbReference>
<comment type="caution">
    <text evidence="1">The sequence shown here is derived from an EMBL/GenBank/DDBJ whole genome shotgun (WGS) entry which is preliminary data.</text>
</comment>
<keyword evidence="2" id="KW-1185">Reference proteome</keyword>
<proteinExistence type="predicted"/>